<dbReference type="RefSeq" id="WP_071806533.1">
    <property type="nucleotide sequence ID" value="NZ_MEIA01000190.1"/>
</dbReference>
<dbReference type="Pfam" id="PF03861">
    <property type="entry name" value="ANTAR"/>
    <property type="match status" value="1"/>
</dbReference>
<reference evidence="5 6" key="1">
    <citation type="submission" date="2016-09" db="EMBL/GenBank/DDBJ databases">
        <title>Couchioplanes caeruleus draft genome sequence.</title>
        <authorList>
            <person name="Sheehan J."/>
            <person name="Caffrey P."/>
        </authorList>
    </citation>
    <scope>NUCLEOTIDE SEQUENCE [LARGE SCALE GENOMIC DNA]</scope>
    <source>
        <strain evidence="5 6">DSM 43634</strain>
    </source>
</reference>
<dbReference type="GO" id="GO:0003723">
    <property type="term" value="F:RNA binding"/>
    <property type="evidence" value="ECO:0007669"/>
    <property type="project" value="InterPro"/>
</dbReference>
<keyword evidence="1" id="KW-0723">Serine/threonine-protein kinase</keyword>
<evidence type="ECO:0000313" key="5">
    <source>
        <dbReference type="EMBL" id="OJF12888.1"/>
    </source>
</evidence>
<feature type="domain" description="ANTAR" evidence="4">
    <location>
        <begin position="167"/>
        <end position="228"/>
    </location>
</feature>
<dbReference type="PANTHER" id="PTHR35526:SF3">
    <property type="entry name" value="ANTI-SIGMA-F FACTOR RSBW"/>
    <property type="match status" value="1"/>
</dbReference>
<dbReference type="Pfam" id="PF13581">
    <property type="entry name" value="HATPase_c_2"/>
    <property type="match status" value="1"/>
</dbReference>
<evidence type="ECO:0000313" key="6">
    <source>
        <dbReference type="Proteomes" id="UP000182486"/>
    </source>
</evidence>
<dbReference type="InterPro" id="IPR050267">
    <property type="entry name" value="Anti-sigma-factor_SerPK"/>
</dbReference>
<dbReference type="Gene3D" id="3.30.565.10">
    <property type="entry name" value="Histidine kinase-like ATPase, C-terminal domain"/>
    <property type="match status" value="1"/>
</dbReference>
<dbReference type="PANTHER" id="PTHR35526">
    <property type="entry name" value="ANTI-SIGMA-F FACTOR RSBW-RELATED"/>
    <property type="match status" value="1"/>
</dbReference>
<comment type="caution">
    <text evidence="5">The sequence shown here is derived from an EMBL/GenBank/DDBJ whole genome shotgun (WGS) entry which is preliminary data.</text>
</comment>
<dbReference type="CDD" id="cd16936">
    <property type="entry name" value="HATPase_RsbW-like"/>
    <property type="match status" value="1"/>
</dbReference>
<name>A0A1K0FJI2_9ACTN</name>
<dbReference type="InterPro" id="IPR003018">
    <property type="entry name" value="GAF"/>
</dbReference>
<dbReference type="Gene3D" id="3.30.450.40">
    <property type="match status" value="1"/>
</dbReference>
<keyword evidence="6" id="KW-1185">Reference proteome</keyword>
<dbReference type="SUPFAM" id="SSF55874">
    <property type="entry name" value="ATPase domain of HSP90 chaperone/DNA topoisomerase II/histidine kinase"/>
    <property type="match status" value="1"/>
</dbReference>
<dbReference type="InterPro" id="IPR003594">
    <property type="entry name" value="HATPase_dom"/>
</dbReference>
<keyword evidence="3" id="KW-0804">Transcription</keyword>
<dbReference type="SMART" id="SM01012">
    <property type="entry name" value="ANTAR"/>
    <property type="match status" value="1"/>
</dbReference>
<sequence length="379" mass="40679">MSREQAVAEAFLELSDTLVADIDVVEFVRLLTGRCTQLLDVHLAGVMVADQHGVLRLTAASSEYGRLLELFEIEVAPCADCFATGELVAVLDLDPDRAGGRWPQFARQAHAAGFRSMYALPMRLRGEVIGVLALLREQAGALSGDDIRLGQALANVTTVGLLQHRTLAQRRVLGEQLRHVLNSRVLIERAKGLVAERLDIDIDTALDELLRHSARVGQPLGEIAHAVLDGDPANERADVDTITDPVLLVRRFDRGTLAALRAVVSRRLTAAGLPEHVRYKLVLALHEAAVNAVGHGGGSGRLWLWSHAGSLWCEISDDGPGLPTDVTVPVVVPDGIGSGSGLWLIEQAADDLAIATAPTGGARLLLRYQLSAPVPRERG</sequence>
<dbReference type="InterPro" id="IPR036890">
    <property type="entry name" value="HATPase_C_sf"/>
</dbReference>
<dbReference type="EMBL" id="MEIA01000190">
    <property type="protein sequence ID" value="OJF12888.1"/>
    <property type="molecule type" value="Genomic_DNA"/>
</dbReference>
<protein>
    <recommendedName>
        <fullName evidence="4">ANTAR domain-containing protein</fullName>
    </recommendedName>
</protein>
<dbReference type="SUPFAM" id="SSF55781">
    <property type="entry name" value="GAF domain-like"/>
    <property type="match status" value="1"/>
</dbReference>
<dbReference type="InterPro" id="IPR005561">
    <property type="entry name" value="ANTAR"/>
</dbReference>
<dbReference type="AlphaFoldDB" id="A0A1K0FJI2"/>
<dbReference type="Proteomes" id="UP000182486">
    <property type="component" value="Unassembled WGS sequence"/>
</dbReference>
<evidence type="ECO:0000256" key="1">
    <source>
        <dbReference type="ARBA" id="ARBA00022527"/>
    </source>
</evidence>
<dbReference type="InterPro" id="IPR036388">
    <property type="entry name" value="WH-like_DNA-bd_sf"/>
</dbReference>
<accession>A0A1K0FJI2</accession>
<dbReference type="SMART" id="SM00065">
    <property type="entry name" value="GAF"/>
    <property type="match status" value="1"/>
</dbReference>
<organism evidence="5 6">
    <name type="scientific">Couchioplanes caeruleus subsp. caeruleus</name>
    <dbReference type="NCBI Taxonomy" id="56427"/>
    <lineage>
        <taxon>Bacteria</taxon>
        <taxon>Bacillati</taxon>
        <taxon>Actinomycetota</taxon>
        <taxon>Actinomycetes</taxon>
        <taxon>Micromonosporales</taxon>
        <taxon>Micromonosporaceae</taxon>
        <taxon>Couchioplanes</taxon>
    </lineage>
</organism>
<keyword evidence="1" id="KW-0418">Kinase</keyword>
<dbReference type="PROSITE" id="PS50921">
    <property type="entry name" value="ANTAR"/>
    <property type="match status" value="1"/>
</dbReference>
<keyword evidence="2" id="KW-0805">Transcription regulation</keyword>
<evidence type="ECO:0000259" key="4">
    <source>
        <dbReference type="PROSITE" id="PS50921"/>
    </source>
</evidence>
<evidence type="ECO:0000256" key="2">
    <source>
        <dbReference type="ARBA" id="ARBA00023015"/>
    </source>
</evidence>
<dbReference type="InterPro" id="IPR029016">
    <property type="entry name" value="GAF-like_dom_sf"/>
</dbReference>
<dbReference type="Pfam" id="PF13185">
    <property type="entry name" value="GAF_2"/>
    <property type="match status" value="1"/>
</dbReference>
<keyword evidence="1" id="KW-0808">Transferase</keyword>
<dbReference type="Gene3D" id="1.10.10.10">
    <property type="entry name" value="Winged helix-like DNA-binding domain superfamily/Winged helix DNA-binding domain"/>
    <property type="match status" value="1"/>
</dbReference>
<evidence type="ECO:0000256" key="3">
    <source>
        <dbReference type="ARBA" id="ARBA00023163"/>
    </source>
</evidence>
<gene>
    <name evidence="5" type="ORF">BG844_18220</name>
</gene>
<dbReference type="GO" id="GO:0004674">
    <property type="term" value="F:protein serine/threonine kinase activity"/>
    <property type="evidence" value="ECO:0007669"/>
    <property type="project" value="UniProtKB-KW"/>
</dbReference>
<proteinExistence type="predicted"/>